<sequence>MSVQGNAGGNLQIDENLVDERVRASLADPATVERILGQMMKLRDDRGVYAGGIGSPTPLADGTTCCQPGVTIKFLCHTGIP</sequence>
<comment type="caution">
    <text evidence="1">The sequence shown here is derived from an EMBL/GenBank/DDBJ whole genome shotgun (WGS) entry which is preliminary data.</text>
</comment>
<reference evidence="1" key="1">
    <citation type="submission" date="2016-10" db="EMBL/GenBank/DDBJ databases">
        <title>Sequence of Gallionella enrichment culture.</title>
        <authorList>
            <person name="Poehlein A."/>
            <person name="Muehling M."/>
            <person name="Daniel R."/>
        </authorList>
    </citation>
    <scope>NUCLEOTIDE SEQUENCE</scope>
</reference>
<name>A0A1J5QCX4_9ZZZZ</name>
<gene>
    <name evidence="1" type="ORF">GALL_369640</name>
</gene>
<proteinExistence type="predicted"/>
<organism evidence="1">
    <name type="scientific">mine drainage metagenome</name>
    <dbReference type="NCBI Taxonomy" id="410659"/>
    <lineage>
        <taxon>unclassified sequences</taxon>
        <taxon>metagenomes</taxon>
        <taxon>ecological metagenomes</taxon>
    </lineage>
</organism>
<evidence type="ECO:0000313" key="1">
    <source>
        <dbReference type="EMBL" id="OIQ81264.1"/>
    </source>
</evidence>
<protein>
    <submittedName>
        <fullName evidence="1">Uncharacterized protein</fullName>
    </submittedName>
</protein>
<dbReference type="AlphaFoldDB" id="A0A1J5QCX4"/>
<dbReference type="EMBL" id="MLJW01000947">
    <property type="protein sequence ID" value="OIQ81264.1"/>
    <property type="molecule type" value="Genomic_DNA"/>
</dbReference>
<accession>A0A1J5QCX4</accession>